<evidence type="ECO:0000313" key="1">
    <source>
        <dbReference type="EMBL" id="OWT42894.1"/>
    </source>
</evidence>
<proteinExistence type="predicted"/>
<dbReference type="KEGG" id="pchm:VFPPC_17913"/>
<organism evidence="1 2">
    <name type="scientific">Pochonia chlamydosporia 170</name>
    <dbReference type="NCBI Taxonomy" id="1380566"/>
    <lineage>
        <taxon>Eukaryota</taxon>
        <taxon>Fungi</taxon>
        <taxon>Dikarya</taxon>
        <taxon>Ascomycota</taxon>
        <taxon>Pezizomycotina</taxon>
        <taxon>Sordariomycetes</taxon>
        <taxon>Hypocreomycetidae</taxon>
        <taxon>Hypocreales</taxon>
        <taxon>Clavicipitaceae</taxon>
        <taxon>Pochonia</taxon>
    </lineage>
</organism>
<accession>A0A219ARD7</accession>
<dbReference type="Proteomes" id="UP000078397">
    <property type="component" value="Unassembled WGS sequence"/>
</dbReference>
<keyword evidence="2" id="KW-1185">Reference proteome</keyword>
<dbReference type="AlphaFoldDB" id="A0A219ARD7"/>
<gene>
    <name evidence="1" type="ORF">VFPPC_17913</name>
</gene>
<evidence type="ECO:0000313" key="2">
    <source>
        <dbReference type="Proteomes" id="UP000078397"/>
    </source>
</evidence>
<dbReference type="GeneID" id="33936808"/>
<comment type="caution">
    <text evidence="1">The sequence shown here is derived from an EMBL/GenBank/DDBJ whole genome shotgun (WGS) entry which is preliminary data.</text>
</comment>
<reference evidence="1 2" key="1">
    <citation type="journal article" date="2016" name="PLoS Pathog.">
        <title>Biosynthesis of antibiotic leucinostatins in bio-control fungus Purpureocillium lilacinum and their inhibition on phytophthora revealed by genome mining.</title>
        <authorList>
            <person name="Wang G."/>
            <person name="Liu Z."/>
            <person name="Lin R."/>
            <person name="Li E."/>
            <person name="Mao Z."/>
            <person name="Ling J."/>
            <person name="Yang Y."/>
            <person name="Yin W.B."/>
            <person name="Xie B."/>
        </authorList>
    </citation>
    <scope>NUCLEOTIDE SEQUENCE [LARGE SCALE GENOMIC DNA]</scope>
    <source>
        <strain evidence="1">170</strain>
    </source>
</reference>
<sequence length="199" mass="23084">MRAFQSRRDQHDGPVRRTVYKNTKYLHNTSQSRSYWTWGLLAYGLRGCEGRGVNKFPSSRARVPWTTTPSFLPRILLEKHGLLQLCISSFNLQYLLSSLFDLLCNYNIERTKPDYVEKSCCSTNDFCTAPSARQAGRQTERQTRTAFQLIFLHILQLALCNQSFFASRRFFCDRRIVSSSLCFDPSQSQISCRTRATPR</sequence>
<dbReference type="RefSeq" id="XP_022285361.1">
    <property type="nucleotide sequence ID" value="XM_022429585.1"/>
</dbReference>
<name>A0A219ARD7_METCM</name>
<dbReference type="EMBL" id="LSBJ02000005">
    <property type="protein sequence ID" value="OWT42894.1"/>
    <property type="molecule type" value="Genomic_DNA"/>
</dbReference>
<protein>
    <submittedName>
        <fullName evidence="1">Uncharacterized protein</fullName>
    </submittedName>
</protein>